<gene>
    <name evidence="2" type="ORF">CEXT_774991</name>
</gene>
<dbReference type="AlphaFoldDB" id="A0AAV4RIY6"/>
<proteinExistence type="predicted"/>
<dbReference type="EMBL" id="BPLR01007886">
    <property type="protein sequence ID" value="GIY20447.1"/>
    <property type="molecule type" value="Genomic_DNA"/>
</dbReference>
<sequence>MDGMSRVPPRMDGMSRDTLLSSRSPPSGGEKKELEPGTTGGVIGTNQDVDVRQRGNGFCNDVWGTRELRSAIIKTRL</sequence>
<comment type="caution">
    <text evidence="2">The sequence shown here is derived from an EMBL/GenBank/DDBJ whole genome shotgun (WGS) entry which is preliminary data.</text>
</comment>
<reference evidence="2 3" key="1">
    <citation type="submission" date="2021-06" db="EMBL/GenBank/DDBJ databases">
        <title>Caerostris extrusa draft genome.</title>
        <authorList>
            <person name="Kono N."/>
            <person name="Arakawa K."/>
        </authorList>
    </citation>
    <scope>NUCLEOTIDE SEQUENCE [LARGE SCALE GENOMIC DNA]</scope>
</reference>
<accession>A0AAV4RIY6</accession>
<keyword evidence="3" id="KW-1185">Reference proteome</keyword>
<evidence type="ECO:0000313" key="3">
    <source>
        <dbReference type="Proteomes" id="UP001054945"/>
    </source>
</evidence>
<protein>
    <submittedName>
        <fullName evidence="2">Uncharacterized protein</fullName>
    </submittedName>
</protein>
<evidence type="ECO:0000256" key="1">
    <source>
        <dbReference type="SAM" id="MobiDB-lite"/>
    </source>
</evidence>
<name>A0AAV4RIY6_CAEEX</name>
<dbReference type="Proteomes" id="UP001054945">
    <property type="component" value="Unassembled WGS sequence"/>
</dbReference>
<evidence type="ECO:0000313" key="2">
    <source>
        <dbReference type="EMBL" id="GIY20447.1"/>
    </source>
</evidence>
<feature type="region of interest" description="Disordered" evidence="1">
    <location>
        <begin position="1"/>
        <end position="46"/>
    </location>
</feature>
<organism evidence="2 3">
    <name type="scientific">Caerostris extrusa</name>
    <name type="common">Bark spider</name>
    <name type="synonym">Caerostris bankana</name>
    <dbReference type="NCBI Taxonomy" id="172846"/>
    <lineage>
        <taxon>Eukaryota</taxon>
        <taxon>Metazoa</taxon>
        <taxon>Ecdysozoa</taxon>
        <taxon>Arthropoda</taxon>
        <taxon>Chelicerata</taxon>
        <taxon>Arachnida</taxon>
        <taxon>Araneae</taxon>
        <taxon>Araneomorphae</taxon>
        <taxon>Entelegynae</taxon>
        <taxon>Araneoidea</taxon>
        <taxon>Araneidae</taxon>
        <taxon>Caerostris</taxon>
    </lineage>
</organism>